<reference evidence="3" key="2">
    <citation type="submission" date="2020-10" db="UniProtKB">
        <authorList>
            <consortium name="WormBaseParasite"/>
        </authorList>
    </citation>
    <scope>IDENTIFICATION</scope>
</reference>
<reference evidence="2" key="1">
    <citation type="journal article" date="2013" name="Genetics">
        <title>The draft genome and transcriptome of Panagrellus redivivus are shaped by the harsh demands of a free-living lifestyle.</title>
        <authorList>
            <person name="Srinivasan J."/>
            <person name="Dillman A.R."/>
            <person name="Macchietto M.G."/>
            <person name="Heikkinen L."/>
            <person name="Lakso M."/>
            <person name="Fracchia K.M."/>
            <person name="Antoshechkin I."/>
            <person name="Mortazavi A."/>
            <person name="Wong G."/>
            <person name="Sternberg P.W."/>
        </authorList>
    </citation>
    <scope>NUCLEOTIDE SEQUENCE [LARGE SCALE GENOMIC DNA]</scope>
    <source>
        <strain evidence="2">MT8872</strain>
    </source>
</reference>
<keyword evidence="2" id="KW-1185">Reference proteome</keyword>
<proteinExistence type="predicted"/>
<sequence length="151" mass="17271">MLKFILVTCLFVGLSVSDDLDYRIKFVKNFSEPQHFDFTFIAVKEFTINFLTKSNKSVFNVTSVDGRSLKFNFDDQERVLKKAGLKVGQEHTLNLDIHTQNNSVSIDKISFNTKIPLQKIRKVHTTGLTKYPSYDLSMSGPALTQLPNYEN</sequence>
<dbReference type="WBParaSite" id="Pan_g63.t1">
    <property type="protein sequence ID" value="Pan_g63.t1"/>
    <property type="gene ID" value="Pan_g63"/>
</dbReference>
<keyword evidence="1" id="KW-0732">Signal</keyword>
<dbReference type="AlphaFoldDB" id="A0A7E4W2A9"/>
<accession>A0A7E4W2A9</accession>
<evidence type="ECO:0000256" key="1">
    <source>
        <dbReference type="SAM" id="SignalP"/>
    </source>
</evidence>
<evidence type="ECO:0000313" key="3">
    <source>
        <dbReference type="WBParaSite" id="Pan_g63.t1"/>
    </source>
</evidence>
<evidence type="ECO:0000313" key="2">
    <source>
        <dbReference type="Proteomes" id="UP000492821"/>
    </source>
</evidence>
<name>A0A7E4W2A9_PANRE</name>
<protein>
    <submittedName>
        <fullName evidence="3">N-acetylmuramoyl-L-alanine amidase</fullName>
    </submittedName>
</protein>
<dbReference type="Proteomes" id="UP000492821">
    <property type="component" value="Unassembled WGS sequence"/>
</dbReference>
<feature type="signal peptide" evidence="1">
    <location>
        <begin position="1"/>
        <end position="17"/>
    </location>
</feature>
<feature type="chain" id="PRO_5028922480" evidence="1">
    <location>
        <begin position="18"/>
        <end position="151"/>
    </location>
</feature>
<organism evidence="2 3">
    <name type="scientific">Panagrellus redivivus</name>
    <name type="common">Microworm</name>
    <dbReference type="NCBI Taxonomy" id="6233"/>
    <lineage>
        <taxon>Eukaryota</taxon>
        <taxon>Metazoa</taxon>
        <taxon>Ecdysozoa</taxon>
        <taxon>Nematoda</taxon>
        <taxon>Chromadorea</taxon>
        <taxon>Rhabditida</taxon>
        <taxon>Tylenchina</taxon>
        <taxon>Panagrolaimomorpha</taxon>
        <taxon>Panagrolaimoidea</taxon>
        <taxon>Panagrolaimidae</taxon>
        <taxon>Panagrellus</taxon>
    </lineage>
</organism>